<dbReference type="SUPFAM" id="SSF48264">
    <property type="entry name" value="Cytochrome P450"/>
    <property type="match status" value="1"/>
</dbReference>
<evidence type="ECO:0000256" key="7">
    <source>
        <dbReference type="ARBA" id="ARBA00023033"/>
    </source>
</evidence>
<feature type="region of interest" description="Disordered" evidence="9">
    <location>
        <begin position="291"/>
        <end position="311"/>
    </location>
</feature>
<dbReference type="PANTHER" id="PTHR24287">
    <property type="entry name" value="P450, PUTATIVE (EUROFUNG)-RELATED"/>
    <property type="match status" value="1"/>
</dbReference>
<dbReference type="GO" id="GO:0016705">
    <property type="term" value="F:oxidoreductase activity, acting on paired donors, with incorporation or reduction of molecular oxygen"/>
    <property type="evidence" value="ECO:0007669"/>
    <property type="project" value="InterPro"/>
</dbReference>
<evidence type="ECO:0000256" key="2">
    <source>
        <dbReference type="ARBA" id="ARBA00010617"/>
    </source>
</evidence>
<dbReference type="PRINTS" id="PR00463">
    <property type="entry name" value="EP450I"/>
</dbReference>
<evidence type="ECO:0000256" key="1">
    <source>
        <dbReference type="ARBA" id="ARBA00001971"/>
    </source>
</evidence>
<dbReference type="EMBL" id="JAVRRT010000002">
    <property type="protein sequence ID" value="KAK5174120.1"/>
    <property type="molecule type" value="Genomic_DNA"/>
</dbReference>
<organism evidence="10 11">
    <name type="scientific">Saxophila tyrrhenica</name>
    <dbReference type="NCBI Taxonomy" id="1690608"/>
    <lineage>
        <taxon>Eukaryota</taxon>
        <taxon>Fungi</taxon>
        <taxon>Dikarya</taxon>
        <taxon>Ascomycota</taxon>
        <taxon>Pezizomycotina</taxon>
        <taxon>Dothideomycetes</taxon>
        <taxon>Dothideomycetidae</taxon>
        <taxon>Mycosphaerellales</taxon>
        <taxon>Extremaceae</taxon>
        <taxon>Saxophila</taxon>
    </lineage>
</organism>
<dbReference type="GeneID" id="89922548"/>
<evidence type="ECO:0000256" key="4">
    <source>
        <dbReference type="ARBA" id="ARBA00022723"/>
    </source>
</evidence>
<dbReference type="PRINTS" id="PR00385">
    <property type="entry name" value="P450"/>
</dbReference>
<dbReference type="Gene3D" id="1.10.630.10">
    <property type="entry name" value="Cytochrome P450"/>
    <property type="match status" value="1"/>
</dbReference>
<dbReference type="InterPro" id="IPR002401">
    <property type="entry name" value="Cyt_P450_E_grp-I"/>
</dbReference>
<name>A0AAV9PK50_9PEZI</name>
<dbReference type="InterPro" id="IPR001128">
    <property type="entry name" value="Cyt_P450"/>
</dbReference>
<evidence type="ECO:0000256" key="6">
    <source>
        <dbReference type="ARBA" id="ARBA00023004"/>
    </source>
</evidence>
<reference evidence="10 11" key="1">
    <citation type="submission" date="2023-08" db="EMBL/GenBank/DDBJ databases">
        <title>Black Yeasts Isolated from many extreme environments.</title>
        <authorList>
            <person name="Coleine C."/>
            <person name="Stajich J.E."/>
            <person name="Selbmann L."/>
        </authorList>
    </citation>
    <scope>NUCLEOTIDE SEQUENCE [LARGE SCALE GENOMIC DNA]</scope>
    <source>
        <strain evidence="10 11">CCFEE 5935</strain>
    </source>
</reference>
<evidence type="ECO:0000256" key="9">
    <source>
        <dbReference type="SAM" id="MobiDB-lite"/>
    </source>
</evidence>
<dbReference type="CDD" id="cd11063">
    <property type="entry name" value="CYP52"/>
    <property type="match status" value="1"/>
</dbReference>
<evidence type="ECO:0000256" key="5">
    <source>
        <dbReference type="ARBA" id="ARBA00023002"/>
    </source>
</evidence>
<sequence>MAVLQISLVIAAYIVYKLISSYIADRRFNSFAEKNGCLPPADVSEPFPWGFRRLYRILRVKKTGEDVLDDIIMSDFDEAGGSRTIQFKVFDGSTMFMTADPGVLQAMLATQFNDFGTGKRRYDVFKPLVGKSIFSSDGPFWEHSRALFRPQFARENINDLEATENASSALITALGQTDSNGWTSGDEVLPLVYNFTLDTATDFLFGQSVESQRIAIAARSGSGAYQDHSTREQIEEAKNFTDSFGIMNDYLIMRIRMQSLWWLGDSLNLRRAIRRIQRFVDPIVKRSIDTATSSAKREEKKQSLMNNLATQTQDRTELRNQALAILLAGRDTTAGMLGWALTRLALHPEVFAKLRSTVLQEFQPGDPITFAKLKGCRYLQHFLNEVLRLHPTVPVNQRSAFKDTVLPVGGGRDGQSPMAVRKGTVILFSVYIMHRRKELWGEDALEFRPERWSEQRYPAWQFLPFLGGPRICLGQQFALTEASYLLVRLLQQFDAMEPTNAAEAQKLKKGLGVTMWPGDGTKVRFRKAAST</sequence>
<dbReference type="GO" id="GO:0004497">
    <property type="term" value="F:monooxygenase activity"/>
    <property type="evidence" value="ECO:0007669"/>
    <property type="project" value="UniProtKB-KW"/>
</dbReference>
<evidence type="ECO:0000256" key="8">
    <source>
        <dbReference type="PIRSR" id="PIRSR602401-1"/>
    </source>
</evidence>
<comment type="cofactor">
    <cofactor evidence="1 8">
        <name>heme</name>
        <dbReference type="ChEBI" id="CHEBI:30413"/>
    </cofactor>
</comment>
<dbReference type="Pfam" id="PF00067">
    <property type="entry name" value="p450"/>
    <property type="match status" value="1"/>
</dbReference>
<dbReference type="GO" id="GO:0020037">
    <property type="term" value="F:heme binding"/>
    <property type="evidence" value="ECO:0007669"/>
    <property type="project" value="InterPro"/>
</dbReference>
<protein>
    <recommendedName>
        <fullName evidence="12">Cytochrome P450</fullName>
    </recommendedName>
</protein>
<proteinExistence type="inferred from homology"/>
<keyword evidence="11" id="KW-1185">Reference proteome</keyword>
<keyword evidence="4 8" id="KW-0479">Metal-binding</keyword>
<gene>
    <name evidence="10" type="ORF">LTR77_001200</name>
</gene>
<dbReference type="GO" id="GO:0005506">
    <property type="term" value="F:iron ion binding"/>
    <property type="evidence" value="ECO:0007669"/>
    <property type="project" value="InterPro"/>
</dbReference>
<dbReference type="InterPro" id="IPR036396">
    <property type="entry name" value="Cyt_P450_sf"/>
</dbReference>
<accession>A0AAV9PK50</accession>
<keyword evidence="7" id="KW-0503">Monooxygenase</keyword>
<evidence type="ECO:0008006" key="12">
    <source>
        <dbReference type="Google" id="ProtNLM"/>
    </source>
</evidence>
<keyword evidence="5" id="KW-0560">Oxidoreductase</keyword>
<dbReference type="AlphaFoldDB" id="A0AAV9PK50"/>
<feature type="binding site" description="axial binding residue" evidence="8">
    <location>
        <position position="472"/>
    </location>
    <ligand>
        <name>heme</name>
        <dbReference type="ChEBI" id="CHEBI:30413"/>
    </ligand>
    <ligandPart>
        <name>Fe</name>
        <dbReference type="ChEBI" id="CHEBI:18248"/>
    </ligandPart>
</feature>
<dbReference type="InterPro" id="IPR047146">
    <property type="entry name" value="Cyt_P450_E_CYP52_fungi"/>
</dbReference>
<dbReference type="PANTHER" id="PTHR24287:SF1">
    <property type="entry name" value="P450, PUTATIVE (EUROFUNG)-RELATED"/>
    <property type="match status" value="1"/>
</dbReference>
<evidence type="ECO:0000256" key="3">
    <source>
        <dbReference type="ARBA" id="ARBA00022617"/>
    </source>
</evidence>
<comment type="caution">
    <text evidence="10">The sequence shown here is derived from an EMBL/GenBank/DDBJ whole genome shotgun (WGS) entry which is preliminary data.</text>
</comment>
<keyword evidence="6 8" id="KW-0408">Iron</keyword>
<dbReference type="RefSeq" id="XP_064662789.1">
    <property type="nucleotide sequence ID" value="XM_064798462.1"/>
</dbReference>
<keyword evidence="3 8" id="KW-0349">Heme</keyword>
<dbReference type="Proteomes" id="UP001337655">
    <property type="component" value="Unassembled WGS sequence"/>
</dbReference>
<comment type="similarity">
    <text evidence="2">Belongs to the cytochrome P450 family.</text>
</comment>
<evidence type="ECO:0000313" key="11">
    <source>
        <dbReference type="Proteomes" id="UP001337655"/>
    </source>
</evidence>
<evidence type="ECO:0000313" key="10">
    <source>
        <dbReference type="EMBL" id="KAK5174120.1"/>
    </source>
</evidence>